<reference evidence="11" key="1">
    <citation type="submission" date="2020-03" db="EMBL/GenBank/DDBJ databases">
        <authorList>
            <person name="Chebbi M.A."/>
            <person name="Drezen J.M."/>
        </authorList>
    </citation>
    <scope>NUCLEOTIDE SEQUENCE</scope>
    <source>
        <tissue evidence="11">Whole body</tissue>
    </source>
</reference>
<dbReference type="InterPro" id="IPR001433">
    <property type="entry name" value="OxRdtase_FAD/NAD-bd"/>
</dbReference>
<feature type="domain" description="Flavodoxin-like" evidence="9">
    <location>
        <begin position="6"/>
        <end position="150"/>
    </location>
</feature>
<dbReference type="PROSITE" id="PS50902">
    <property type="entry name" value="FLAVODOXIN_LIKE"/>
    <property type="match status" value="1"/>
</dbReference>
<evidence type="ECO:0000259" key="9">
    <source>
        <dbReference type="PROSITE" id="PS50902"/>
    </source>
</evidence>
<dbReference type="FunFam" id="3.40.50.80:FF:000030">
    <property type="entry name" value="NADPH-dependent diflavin oxidoreductase 1"/>
    <property type="match status" value="1"/>
</dbReference>
<comment type="similarity">
    <text evidence="8">In the N-terminal section; belongs to the flavodoxin family.</text>
</comment>
<comment type="caution">
    <text evidence="11">The sequence shown here is derived from an EMBL/GenBank/DDBJ whole genome shotgun (WGS) entry which is preliminary data.</text>
</comment>
<dbReference type="GO" id="GO:0016651">
    <property type="term" value="F:oxidoreductase activity, acting on NAD(P)H"/>
    <property type="evidence" value="ECO:0007669"/>
    <property type="project" value="UniProtKB-UniRule"/>
</dbReference>
<dbReference type="Pfam" id="PF00258">
    <property type="entry name" value="Flavodoxin_1"/>
    <property type="match status" value="1"/>
</dbReference>
<evidence type="ECO:0000256" key="4">
    <source>
        <dbReference type="ARBA" id="ARBA00022643"/>
    </source>
</evidence>
<dbReference type="GO" id="GO:0005829">
    <property type="term" value="C:cytosol"/>
    <property type="evidence" value="ECO:0007669"/>
    <property type="project" value="TreeGrafter"/>
</dbReference>
<comment type="cofactor">
    <cofactor evidence="8">
        <name>FMN</name>
        <dbReference type="ChEBI" id="CHEBI:58210"/>
    </cofactor>
</comment>
<dbReference type="GO" id="GO:0010181">
    <property type="term" value="F:FMN binding"/>
    <property type="evidence" value="ECO:0007669"/>
    <property type="project" value="UniProtKB-UniRule"/>
</dbReference>
<dbReference type="InterPro" id="IPR017927">
    <property type="entry name" value="FAD-bd_FR_type"/>
</dbReference>
<evidence type="ECO:0000256" key="5">
    <source>
        <dbReference type="ARBA" id="ARBA00022827"/>
    </source>
</evidence>
<dbReference type="HAMAP" id="MF_03178">
    <property type="entry name" value="NDOR1"/>
    <property type="match status" value="1"/>
</dbReference>
<feature type="binding site" evidence="8">
    <location>
        <position position="467"/>
    </location>
    <ligand>
        <name>NADP(+)</name>
        <dbReference type="ChEBI" id="CHEBI:58349"/>
    </ligand>
</feature>
<feature type="binding site" evidence="8">
    <location>
        <begin position="97"/>
        <end position="106"/>
    </location>
    <ligand>
        <name>FMN</name>
        <dbReference type="ChEBI" id="CHEBI:58210"/>
    </ligand>
</feature>
<feature type="binding site" evidence="8">
    <location>
        <position position="132"/>
    </location>
    <ligand>
        <name>FMN</name>
        <dbReference type="ChEBI" id="CHEBI:58210"/>
    </ligand>
</feature>
<keyword evidence="5 8" id="KW-0274">FAD</keyword>
<keyword evidence="3 8" id="KW-0285">Flavoprotein</keyword>
<name>A0A8J5R4K0_9HYME</name>
<evidence type="ECO:0000313" key="11">
    <source>
        <dbReference type="EMBL" id="KAG8040417.1"/>
    </source>
</evidence>
<dbReference type="GO" id="GO:0016226">
    <property type="term" value="P:iron-sulfur cluster assembly"/>
    <property type="evidence" value="ECO:0007669"/>
    <property type="project" value="UniProtKB-UniRule"/>
</dbReference>
<evidence type="ECO:0000256" key="1">
    <source>
        <dbReference type="ARBA" id="ARBA00004496"/>
    </source>
</evidence>
<dbReference type="EC" id="1.18.1.-" evidence="8"/>
<dbReference type="GO" id="GO:0160246">
    <property type="term" value="F:NADPH-iron-sulfur [2Fe-2S] protein oxidoreductase activity"/>
    <property type="evidence" value="ECO:0007669"/>
    <property type="project" value="InterPro"/>
</dbReference>
<protein>
    <recommendedName>
        <fullName evidence="8">NADPH-dependent diflavin oxidoreductase 1</fullName>
        <ecNumber evidence="8">1.18.1.-</ecNumber>
    </recommendedName>
    <alternativeName>
        <fullName evidence="8">NADPH-dependent FMN and FAD-containing oxidoreductase</fullName>
    </alternativeName>
</protein>
<comment type="similarity">
    <text evidence="8">Belongs to the NADPH-dependent diflavin oxidoreductase NDOR1 family.</text>
</comment>
<dbReference type="Proteomes" id="UP000729913">
    <property type="component" value="Unassembled WGS sequence"/>
</dbReference>
<gene>
    <name evidence="11" type="ORF">G9C98_002413</name>
</gene>
<keyword evidence="4 8" id="KW-0288">FMN</keyword>
<dbReference type="GO" id="GO:0050661">
    <property type="term" value="F:NADP binding"/>
    <property type="evidence" value="ECO:0007669"/>
    <property type="project" value="UniProtKB-UniRule"/>
</dbReference>
<evidence type="ECO:0000259" key="10">
    <source>
        <dbReference type="PROSITE" id="PS51384"/>
    </source>
</evidence>
<dbReference type="PANTHER" id="PTHR19384">
    <property type="entry name" value="NITRIC OXIDE SYNTHASE-RELATED"/>
    <property type="match status" value="1"/>
</dbReference>
<evidence type="ECO:0000313" key="12">
    <source>
        <dbReference type="Proteomes" id="UP000729913"/>
    </source>
</evidence>
<dbReference type="InterPro" id="IPR028879">
    <property type="entry name" value="NDOR1"/>
</dbReference>
<keyword evidence="12" id="KW-1185">Reference proteome</keyword>
<organism evidence="11 12">
    <name type="scientific">Cotesia typhae</name>
    <dbReference type="NCBI Taxonomy" id="2053667"/>
    <lineage>
        <taxon>Eukaryota</taxon>
        <taxon>Metazoa</taxon>
        <taxon>Ecdysozoa</taxon>
        <taxon>Arthropoda</taxon>
        <taxon>Hexapoda</taxon>
        <taxon>Insecta</taxon>
        <taxon>Pterygota</taxon>
        <taxon>Neoptera</taxon>
        <taxon>Endopterygota</taxon>
        <taxon>Hymenoptera</taxon>
        <taxon>Apocrita</taxon>
        <taxon>Ichneumonoidea</taxon>
        <taxon>Braconidae</taxon>
        <taxon>Microgastrinae</taxon>
        <taxon>Cotesia</taxon>
    </lineage>
</organism>
<proteinExistence type="inferred from homology"/>
<feature type="binding site" evidence="8">
    <location>
        <position position="359"/>
    </location>
    <ligand>
        <name>FAD</name>
        <dbReference type="ChEBI" id="CHEBI:57692"/>
    </ligand>
</feature>
<dbReference type="OrthoDB" id="1856718at2759"/>
<keyword evidence="7 8" id="KW-0560">Oxidoreductase</keyword>
<dbReference type="FunFam" id="3.40.50.360:FF:000015">
    <property type="entry name" value="NADPH-dependent diflavin oxidoreductase 1"/>
    <property type="match status" value="1"/>
</dbReference>
<keyword evidence="6 8" id="KW-0521">NADP</keyword>
<dbReference type="GO" id="GO:0005634">
    <property type="term" value="C:nucleus"/>
    <property type="evidence" value="ECO:0007669"/>
    <property type="project" value="UniProtKB-ARBA"/>
</dbReference>
<feature type="binding site" evidence="8">
    <location>
        <begin position="425"/>
        <end position="428"/>
    </location>
    <ligand>
        <name>FAD</name>
        <dbReference type="ChEBI" id="CHEBI:57692"/>
    </ligand>
</feature>
<dbReference type="InterPro" id="IPR003097">
    <property type="entry name" value="CysJ-like_FAD-binding"/>
</dbReference>
<keyword evidence="2 8" id="KW-0963">Cytoplasm</keyword>
<sequence length="605" mass="70690">METLDIKILYGSETGTAQDTAEGLWKLIKRYKLNCSVMCMDDYNIENLINEKLIIFITSTTGQGECPLNMKKFWRFLLQKKLSKNLLINLMYAVLGLGDSSYEKYNYAAKKLYKRLLQLGGTSIIPIGLADDQHDLGIDAAIDPWIQKLFNQIGELYNITLLKSIESSFKFYNNNDDTFNIEERYDITILSNNDDNNKYYLDNIYLKEVGINENLMICKVIDNIKLTAQDHYQNVRLIKLLFNNNIDYEPGDVIYLRPENSLQQIDNFFKLLKQHNIPIDRNTIIKLNKKEIKIPHILKEPVKLEQLVKYYWDLNYIPRRSTMYILASISDNKLEKDKLIEFTTADGQEDLFNYVNRPRRNIIEVLYDFPNTAKKLNEKILFEIMSPIKPRAFSIASSNKYTKNQIDILVAVVKYKTNLITPRFGLCSNWLASLKINLNNNKIICWLQKGNFKFDYDKPMILIGPGTGFAPFRSLLFERLALKHDFIDTVLFFGCRNKDKDNLCRNDIEKLICNNNLKVFFPFSRDQENKIYVQHIIRKQGKLCWELLSKGGKIYLSGSSKNMPKDVRDEFIDLSKKFGNFSDTQAEEFIKQLEKSGRYQTETWA</sequence>
<comment type="catalytic activity">
    <reaction evidence="8">
        <text>2 oxidized [2Fe-2S]-[protein] + NADPH = 2 reduced [2Fe-2S]-[protein] + NADP(+) + H(+)</text>
        <dbReference type="Rhea" id="RHEA:67716"/>
        <dbReference type="Rhea" id="RHEA-COMP:17327"/>
        <dbReference type="Rhea" id="RHEA-COMP:17328"/>
        <dbReference type="ChEBI" id="CHEBI:15378"/>
        <dbReference type="ChEBI" id="CHEBI:33737"/>
        <dbReference type="ChEBI" id="CHEBI:33738"/>
        <dbReference type="ChEBI" id="CHEBI:57783"/>
        <dbReference type="ChEBI" id="CHEBI:58349"/>
    </reaction>
</comment>
<reference evidence="11" key="2">
    <citation type="submission" date="2021-04" db="EMBL/GenBank/DDBJ databases">
        <title>Genome-wide patterns of bracovirus chromosomal integration into multiple host tissues during parasitism.</title>
        <authorList>
            <person name="Chebbi M.A.C."/>
        </authorList>
    </citation>
    <scope>NUCLEOTIDE SEQUENCE</scope>
    <source>
        <tissue evidence="11">Whole body</tissue>
    </source>
</reference>
<dbReference type="PROSITE" id="PS51384">
    <property type="entry name" value="FAD_FR"/>
    <property type="match status" value="1"/>
</dbReference>
<feature type="binding site" evidence="8">
    <location>
        <position position="604"/>
    </location>
    <ligand>
        <name>FAD</name>
        <dbReference type="ChEBI" id="CHEBI:57692"/>
    </ligand>
</feature>
<evidence type="ECO:0000256" key="8">
    <source>
        <dbReference type="HAMAP-Rule" id="MF_03178"/>
    </source>
</evidence>
<comment type="subcellular location">
    <subcellularLocation>
        <location evidence="1 8">Cytoplasm</location>
    </subcellularLocation>
</comment>
<dbReference type="PANTHER" id="PTHR19384:SF10">
    <property type="entry name" value="NADPH-DEPENDENT DIFLAVIN OXIDOREDUCTASE 1"/>
    <property type="match status" value="1"/>
</dbReference>
<dbReference type="Pfam" id="PF00175">
    <property type="entry name" value="NAD_binding_1"/>
    <property type="match status" value="1"/>
</dbReference>
<accession>A0A8J5R4K0</accession>
<dbReference type="AlphaFoldDB" id="A0A8J5R4K0"/>
<dbReference type="Pfam" id="PF00667">
    <property type="entry name" value="FAD_binding_1"/>
    <property type="match status" value="1"/>
</dbReference>
<evidence type="ECO:0000256" key="3">
    <source>
        <dbReference type="ARBA" id="ARBA00022630"/>
    </source>
</evidence>
<comment type="function">
    <text evidence="8">NADPH-dependent reductase which is a central component of the cytosolic iron-sulfur (Fe-S) protein assembly (CIA) machinery. Transfers electrons from NADPH via its FAD and FMN prosthetic groups to the [2Fe-2S] cluster of the anamorsin/DRE2 homolog, another key component of the CIA machinery. In turn, this reduced cluster provides electrons for assembly of cytosolic iron-sulfur cluster proteins.</text>
</comment>
<feature type="binding site" evidence="8">
    <location>
        <position position="566"/>
    </location>
    <ligand>
        <name>NADP(+)</name>
        <dbReference type="ChEBI" id="CHEBI:58349"/>
    </ligand>
</feature>
<feature type="domain" description="FAD-binding FR-type" evidence="10">
    <location>
        <begin position="213"/>
        <end position="472"/>
    </location>
</feature>
<evidence type="ECO:0000256" key="6">
    <source>
        <dbReference type="ARBA" id="ARBA00022857"/>
    </source>
</evidence>
<evidence type="ECO:0000256" key="7">
    <source>
        <dbReference type="ARBA" id="ARBA00023002"/>
    </source>
</evidence>
<dbReference type="EMBL" id="JAAOIC020000020">
    <property type="protein sequence ID" value="KAG8040417.1"/>
    <property type="molecule type" value="Genomic_DNA"/>
</dbReference>
<feature type="binding site" evidence="8">
    <location>
        <begin position="12"/>
        <end position="17"/>
    </location>
    <ligand>
        <name>FMN</name>
        <dbReference type="ChEBI" id="CHEBI:58210"/>
    </ligand>
</feature>
<feature type="binding site" evidence="8">
    <location>
        <begin position="530"/>
        <end position="534"/>
    </location>
    <ligand>
        <name>NADP(+)</name>
        <dbReference type="ChEBI" id="CHEBI:58349"/>
    </ligand>
</feature>
<feature type="binding site" evidence="8">
    <location>
        <begin position="59"/>
        <end position="62"/>
    </location>
    <ligand>
        <name>FMN</name>
        <dbReference type="ChEBI" id="CHEBI:58210"/>
    </ligand>
</feature>
<comment type="similarity">
    <text evidence="8">In the C-terminal section; belongs to the flavoprotein pyridine nucleotide cytochrome reductase family.</text>
</comment>
<feature type="binding site" evidence="8">
    <location>
        <begin position="391"/>
        <end position="394"/>
    </location>
    <ligand>
        <name>FAD</name>
        <dbReference type="ChEBI" id="CHEBI:57692"/>
    </ligand>
</feature>
<comment type="cofactor">
    <cofactor evidence="8">
        <name>FAD</name>
        <dbReference type="ChEBI" id="CHEBI:57692"/>
    </cofactor>
</comment>
<feature type="binding site" evidence="8">
    <location>
        <begin position="524"/>
        <end position="525"/>
    </location>
    <ligand>
        <name>NADP(+)</name>
        <dbReference type="ChEBI" id="CHEBI:58349"/>
    </ligand>
</feature>
<evidence type="ECO:0000256" key="2">
    <source>
        <dbReference type="ARBA" id="ARBA00022490"/>
    </source>
</evidence>
<dbReference type="GO" id="GO:0050660">
    <property type="term" value="F:flavin adenine dinucleotide binding"/>
    <property type="evidence" value="ECO:0007669"/>
    <property type="project" value="UniProtKB-UniRule"/>
</dbReference>
<dbReference type="InterPro" id="IPR008254">
    <property type="entry name" value="Flavodoxin/NO_synth"/>
</dbReference>